<keyword evidence="2" id="KW-1133">Transmembrane helix</keyword>
<accession>A0ABQ2IHT4</accession>
<keyword evidence="4" id="KW-1185">Reference proteome</keyword>
<evidence type="ECO:0008006" key="5">
    <source>
        <dbReference type="Google" id="ProtNLM"/>
    </source>
</evidence>
<feature type="region of interest" description="Disordered" evidence="1">
    <location>
        <begin position="70"/>
        <end position="93"/>
    </location>
</feature>
<keyword evidence="2" id="KW-0812">Transmembrane</keyword>
<proteinExistence type="predicted"/>
<dbReference type="Proteomes" id="UP000597656">
    <property type="component" value="Unassembled WGS sequence"/>
</dbReference>
<keyword evidence="2" id="KW-0472">Membrane</keyword>
<sequence>MTGPDGSQSTNEARAQGSGTVYQAGQIHGGANMGNTRTTTISLPAFGVVLGVVMTLVVGFAVWKLVATDGQPTGTAAPTSSGTRTPPDGVRTKEVTLTRETGVDVDGNDTSAKDAEGPTGEIDLHLTRFNLLYPSGSGFAADSGHEDKAQERCTKAVVGGKNTGGPTIPSTIGQQLCFATSSGQIGWLRVKSSSLASYDASSSVVLAVRVWPRP</sequence>
<protein>
    <recommendedName>
        <fullName evidence="5">Serine/threonine protein kinase</fullName>
    </recommendedName>
</protein>
<evidence type="ECO:0000313" key="3">
    <source>
        <dbReference type="EMBL" id="GGN08540.1"/>
    </source>
</evidence>
<name>A0ABQ2IHT4_9PSEU</name>
<feature type="transmembrane region" description="Helical" evidence="2">
    <location>
        <begin position="41"/>
        <end position="63"/>
    </location>
</feature>
<feature type="compositionally biased region" description="Polar residues" evidence="1">
    <location>
        <begin position="70"/>
        <end position="84"/>
    </location>
</feature>
<gene>
    <name evidence="3" type="ORF">GCM10011609_55220</name>
</gene>
<reference evidence="4" key="1">
    <citation type="journal article" date="2019" name="Int. J. Syst. Evol. Microbiol.">
        <title>The Global Catalogue of Microorganisms (GCM) 10K type strain sequencing project: providing services to taxonomists for standard genome sequencing and annotation.</title>
        <authorList>
            <consortium name="The Broad Institute Genomics Platform"/>
            <consortium name="The Broad Institute Genome Sequencing Center for Infectious Disease"/>
            <person name="Wu L."/>
            <person name="Ma J."/>
        </authorList>
    </citation>
    <scope>NUCLEOTIDE SEQUENCE [LARGE SCALE GENOMIC DNA]</scope>
    <source>
        <strain evidence="4">CGMCC 4.7319</strain>
    </source>
</reference>
<evidence type="ECO:0000256" key="1">
    <source>
        <dbReference type="SAM" id="MobiDB-lite"/>
    </source>
</evidence>
<evidence type="ECO:0000313" key="4">
    <source>
        <dbReference type="Proteomes" id="UP000597656"/>
    </source>
</evidence>
<comment type="caution">
    <text evidence="3">The sequence shown here is derived from an EMBL/GenBank/DDBJ whole genome shotgun (WGS) entry which is preliminary data.</text>
</comment>
<dbReference type="EMBL" id="BMNC01000008">
    <property type="protein sequence ID" value="GGN08540.1"/>
    <property type="molecule type" value="Genomic_DNA"/>
</dbReference>
<dbReference type="RefSeq" id="WP_189157723.1">
    <property type="nucleotide sequence ID" value="NZ_BMNC01000008.1"/>
</dbReference>
<evidence type="ECO:0000256" key="2">
    <source>
        <dbReference type="SAM" id="Phobius"/>
    </source>
</evidence>
<organism evidence="3 4">
    <name type="scientific">Lentzea pudingi</name>
    <dbReference type="NCBI Taxonomy" id="1789439"/>
    <lineage>
        <taxon>Bacteria</taxon>
        <taxon>Bacillati</taxon>
        <taxon>Actinomycetota</taxon>
        <taxon>Actinomycetes</taxon>
        <taxon>Pseudonocardiales</taxon>
        <taxon>Pseudonocardiaceae</taxon>
        <taxon>Lentzea</taxon>
    </lineage>
</organism>